<dbReference type="Pfam" id="PF03743">
    <property type="entry name" value="TrbI"/>
    <property type="match status" value="1"/>
</dbReference>
<feature type="region of interest" description="Disordered" evidence="6">
    <location>
        <begin position="213"/>
        <end position="262"/>
    </location>
</feature>
<comment type="similarity">
    <text evidence="2">Belongs to the TrbI/VirB10 family.</text>
</comment>
<feature type="region of interest" description="Disordered" evidence="6">
    <location>
        <begin position="46"/>
        <end position="129"/>
    </location>
</feature>
<dbReference type="AlphaFoldDB" id="A0A0U2PYT9"/>
<name>A0A0U2PYT9_CITFR</name>
<keyword evidence="4" id="KW-1133">Transmembrane helix</keyword>
<gene>
    <name evidence="7" type="ORF">pKPC2_CF65_00011</name>
</gene>
<reference evidence="7" key="1">
    <citation type="submission" date="2015-11" db="EMBL/GenBank/DDBJ databases">
        <authorList>
            <person name="Zong Z."/>
            <person name="Wu W."/>
            <person name="Feng Y."/>
        </authorList>
    </citation>
    <scope>NUCLEOTIDE SEQUENCE</scope>
    <source>
        <strain evidence="7">WCHCF65</strain>
        <plasmid evidence="7">pKPC2_CF65</plasmid>
    </source>
</reference>
<feature type="region of interest" description="Disordered" evidence="6">
    <location>
        <begin position="151"/>
        <end position="186"/>
    </location>
</feature>
<feature type="compositionally biased region" description="Basic and acidic residues" evidence="6">
    <location>
        <begin position="68"/>
        <end position="87"/>
    </location>
</feature>
<comment type="subcellular location">
    <subcellularLocation>
        <location evidence="1">Membrane</location>
        <topology evidence="1">Single-pass membrane protein</topology>
    </subcellularLocation>
</comment>
<evidence type="ECO:0000256" key="5">
    <source>
        <dbReference type="ARBA" id="ARBA00023136"/>
    </source>
</evidence>
<organism evidence="7">
    <name type="scientific">Citrobacter freundii</name>
    <dbReference type="NCBI Taxonomy" id="546"/>
    <lineage>
        <taxon>Bacteria</taxon>
        <taxon>Pseudomonadati</taxon>
        <taxon>Pseudomonadota</taxon>
        <taxon>Gammaproteobacteria</taxon>
        <taxon>Enterobacterales</taxon>
        <taxon>Enterobacteriaceae</taxon>
        <taxon>Citrobacter</taxon>
        <taxon>Citrobacter freundii complex</taxon>
    </lineage>
</organism>
<protein>
    <submittedName>
        <fullName evidence="7">Type IV secretory pathway, VirB10 components</fullName>
    </submittedName>
</protein>
<dbReference type="GO" id="GO:0016020">
    <property type="term" value="C:membrane"/>
    <property type="evidence" value="ECO:0007669"/>
    <property type="project" value="UniProtKB-SubCell"/>
</dbReference>
<dbReference type="EMBL" id="KU176944">
    <property type="protein sequence ID" value="ALT06314.1"/>
    <property type="molecule type" value="Genomic_DNA"/>
</dbReference>
<evidence type="ECO:0000313" key="7">
    <source>
        <dbReference type="EMBL" id="ALT06314.1"/>
    </source>
</evidence>
<evidence type="ECO:0000256" key="2">
    <source>
        <dbReference type="ARBA" id="ARBA00010265"/>
    </source>
</evidence>
<feature type="compositionally biased region" description="Gly residues" evidence="6">
    <location>
        <begin position="250"/>
        <end position="262"/>
    </location>
</feature>
<dbReference type="CDD" id="cd16429">
    <property type="entry name" value="VirB10"/>
    <property type="match status" value="1"/>
</dbReference>
<evidence type="ECO:0000256" key="3">
    <source>
        <dbReference type="ARBA" id="ARBA00022692"/>
    </source>
</evidence>
<proteinExistence type="inferred from homology"/>
<dbReference type="Gene3D" id="2.40.128.260">
    <property type="entry name" value="Type IV secretion system, VirB10/TraB/TrbI"/>
    <property type="match status" value="1"/>
</dbReference>
<keyword evidence="7" id="KW-0614">Plasmid</keyword>
<feature type="compositionally biased region" description="Basic and acidic residues" evidence="6">
    <location>
        <begin position="46"/>
        <end position="56"/>
    </location>
</feature>
<feature type="compositionally biased region" description="Low complexity" evidence="6">
    <location>
        <begin position="157"/>
        <end position="181"/>
    </location>
</feature>
<keyword evidence="5" id="KW-0472">Membrane</keyword>
<dbReference type="RefSeq" id="WP_053389845.1">
    <property type="nucleotide sequence ID" value="NZ_KU176944.1"/>
</dbReference>
<evidence type="ECO:0000256" key="1">
    <source>
        <dbReference type="ARBA" id="ARBA00004167"/>
    </source>
</evidence>
<evidence type="ECO:0000256" key="6">
    <source>
        <dbReference type="SAM" id="MobiDB-lite"/>
    </source>
</evidence>
<feature type="compositionally biased region" description="Gly residues" evidence="6">
    <location>
        <begin position="111"/>
        <end position="127"/>
    </location>
</feature>
<dbReference type="InterPro" id="IPR042217">
    <property type="entry name" value="T4SS_VirB10/TrbI"/>
</dbReference>
<dbReference type="GeneID" id="93757148"/>
<keyword evidence="3" id="KW-0812">Transmembrane</keyword>
<sequence>MEERQNRVDEKPATYKKKGQMYLLILIGVIALLLTINMFYSLSQKKDDTEGNKQDKPAATQGDTANNDPDRFKSLLDARQKELDKKASAPAAKSPYDGVKLPSKAAQSEGTDGGADGESSQGSGGGKDLVSEAKRRFEAEEVLRALKARQTRYSDTGSAVGSSSSVSPYSAPGASSGSSRSLRGNKDDNASRIAQIDQVQSQLQSRIKMMEAQAANGDEEARQNLAAARRDVDAQRAEAGAGGSSSAANGGSGMRGDFGGTQGGATVPEDIVGYSADNEYKASTEGKVKLPVGAEINAITTYTAISDYTGGTMKAMVTNDIYDATKSYILAPKGSQLLIKVVKASNVNEMLQNRLAFTVRWLVLPDGKRIDFRKASVLDRMGTPAVEADEVDYHVTAQILGVTAYALIGTKTSYEGTGDGNESFAGNFGEGARQQSNSIAQKYLQVVPTATIHAGAPIRIITEDEMFIKPWKMLYESYVN</sequence>
<accession>A0A0U2PYT9</accession>
<geneLocation type="plasmid" evidence="7">
    <name>pKPC2_CF65</name>
</geneLocation>
<evidence type="ECO:0000256" key="4">
    <source>
        <dbReference type="ARBA" id="ARBA00022989"/>
    </source>
</evidence>
<dbReference type="InterPro" id="IPR005498">
    <property type="entry name" value="T4SS_VirB10/TraB/TrbI"/>
</dbReference>